<proteinExistence type="predicted"/>
<organism evidence="6 7">
    <name type="scientific">Cylindrotheca closterium</name>
    <dbReference type="NCBI Taxonomy" id="2856"/>
    <lineage>
        <taxon>Eukaryota</taxon>
        <taxon>Sar</taxon>
        <taxon>Stramenopiles</taxon>
        <taxon>Ochrophyta</taxon>
        <taxon>Bacillariophyta</taxon>
        <taxon>Bacillariophyceae</taxon>
        <taxon>Bacillariophycidae</taxon>
        <taxon>Bacillariales</taxon>
        <taxon>Bacillariaceae</taxon>
        <taxon>Cylindrotheca</taxon>
    </lineage>
</organism>
<comment type="caution">
    <text evidence="6">The sequence shown here is derived from an EMBL/GenBank/DDBJ whole genome shotgun (WGS) entry which is preliminary data.</text>
</comment>
<dbReference type="GO" id="GO:0042826">
    <property type="term" value="F:histone deacetylase binding"/>
    <property type="evidence" value="ECO:0007669"/>
    <property type="project" value="TreeGrafter"/>
</dbReference>
<feature type="domain" description="BAH" evidence="4">
    <location>
        <begin position="25"/>
        <end position="159"/>
    </location>
</feature>
<dbReference type="InterPro" id="IPR000949">
    <property type="entry name" value="ELM2_dom"/>
</dbReference>
<evidence type="ECO:0000256" key="3">
    <source>
        <dbReference type="SAM" id="MobiDB-lite"/>
    </source>
</evidence>
<dbReference type="GO" id="GO:0005654">
    <property type="term" value="C:nucleoplasm"/>
    <property type="evidence" value="ECO:0007669"/>
    <property type="project" value="TreeGrafter"/>
</dbReference>
<dbReference type="PANTHER" id="PTHR10865:SF28">
    <property type="entry name" value="ELM2 DOMAIN-CONTAINING PROTEIN"/>
    <property type="match status" value="1"/>
</dbReference>
<gene>
    <name evidence="6" type="ORF">CYCCA115_LOCUS23754</name>
</gene>
<dbReference type="Gene3D" id="4.10.1240.50">
    <property type="match status" value="1"/>
</dbReference>
<dbReference type="GO" id="GO:0003714">
    <property type="term" value="F:transcription corepressor activity"/>
    <property type="evidence" value="ECO:0007669"/>
    <property type="project" value="TreeGrafter"/>
</dbReference>
<evidence type="ECO:0000256" key="2">
    <source>
        <dbReference type="ARBA" id="ARBA00023242"/>
    </source>
</evidence>
<dbReference type="SUPFAM" id="SSF47762">
    <property type="entry name" value="PAH2 domain"/>
    <property type="match status" value="1"/>
</dbReference>
<accession>A0AAD2GC36</accession>
<dbReference type="Proteomes" id="UP001295423">
    <property type="component" value="Unassembled WGS sequence"/>
</dbReference>
<dbReference type="Gene3D" id="2.30.30.490">
    <property type="match status" value="1"/>
</dbReference>
<dbReference type="InterPro" id="IPR043151">
    <property type="entry name" value="BAH_sf"/>
</dbReference>
<name>A0AAD2GC36_9STRA</name>
<sequence>MKRRRSNSKSDESADERPSLPTDESSIKVGDFVVLRVQDHHIITTNEPDPKMIARVEGIWTEIHPGKSRPITRFRARWFLTKDHVERLFPTIGLSSKLSPYDLVLTNQCDNNAPETICDKVQVIYRRPESDERLPPFPNRSYLCRYQIEFGPRSKDIIVTPYDGEEDPLGAMLIQVRFVPKPAAHLPFHHGNADSSEGESDADDSENVGGRAHVDDEKIEQRNIRVGSKHQVNVPSSTAESSARSRNPTLVWKANGTSQDCILKFLEQSALTLNSYLIANQLTTNDPYSPLPWEEMERVTKADGSNMLPTLSSLCTSSSLSGSVKRMLREFDLDAMLMVLHQSDYSIDEALERIQKKPEDFLTCWTQTEKDAFDYSFQRHAGSLRMVFKRVKGSKSAPDIVDYHYRFKIPDQFRIFHNEKRDMSVRMVETMESRRNINSTIPIDNLNGCNGKSQKKKKINGNGWLRTSIADVTGALQERRMDAKTLLLEIESAISPEKYLRLMDVITDFHCKSSEEVLQEVEVILEGHSKLQAQFIDFLPDHLR</sequence>
<dbReference type="EMBL" id="CAKOGP040002424">
    <property type="protein sequence ID" value="CAJ1969526.1"/>
    <property type="molecule type" value="Genomic_DNA"/>
</dbReference>
<dbReference type="PROSITE" id="PS51156">
    <property type="entry name" value="ELM2"/>
    <property type="match status" value="1"/>
</dbReference>
<dbReference type="InterPro" id="IPR040138">
    <property type="entry name" value="MIER/MTA"/>
</dbReference>
<keyword evidence="2" id="KW-0539">Nucleus</keyword>
<reference evidence="6" key="1">
    <citation type="submission" date="2023-08" db="EMBL/GenBank/DDBJ databases">
        <authorList>
            <person name="Audoor S."/>
            <person name="Bilcke G."/>
        </authorList>
    </citation>
    <scope>NUCLEOTIDE SEQUENCE</scope>
</reference>
<dbReference type="PROSITE" id="PS51038">
    <property type="entry name" value="BAH"/>
    <property type="match status" value="1"/>
</dbReference>
<evidence type="ECO:0000313" key="7">
    <source>
        <dbReference type="Proteomes" id="UP001295423"/>
    </source>
</evidence>
<evidence type="ECO:0000259" key="5">
    <source>
        <dbReference type="PROSITE" id="PS51156"/>
    </source>
</evidence>
<feature type="region of interest" description="Disordered" evidence="3">
    <location>
        <begin position="1"/>
        <end position="24"/>
    </location>
</feature>
<feature type="region of interest" description="Disordered" evidence="3">
    <location>
        <begin position="187"/>
        <end position="245"/>
    </location>
</feature>
<evidence type="ECO:0000259" key="4">
    <source>
        <dbReference type="PROSITE" id="PS51038"/>
    </source>
</evidence>
<dbReference type="AlphaFoldDB" id="A0AAD2GC36"/>
<dbReference type="PANTHER" id="PTHR10865">
    <property type="entry name" value="METASTASIS-ASSOCIATED PROTEIN AND MESODERM INDUCTION EARLY RESPONSE PROTEIN"/>
    <property type="match status" value="1"/>
</dbReference>
<keyword evidence="7" id="KW-1185">Reference proteome</keyword>
<evidence type="ECO:0008006" key="8">
    <source>
        <dbReference type="Google" id="ProtNLM"/>
    </source>
</evidence>
<feature type="compositionally biased region" description="Basic and acidic residues" evidence="3">
    <location>
        <begin position="212"/>
        <end position="223"/>
    </location>
</feature>
<evidence type="ECO:0000313" key="6">
    <source>
        <dbReference type="EMBL" id="CAJ1969526.1"/>
    </source>
</evidence>
<dbReference type="InterPro" id="IPR001025">
    <property type="entry name" value="BAH_dom"/>
</dbReference>
<dbReference type="GO" id="GO:0003682">
    <property type="term" value="F:chromatin binding"/>
    <property type="evidence" value="ECO:0007669"/>
    <property type="project" value="InterPro"/>
</dbReference>
<dbReference type="GO" id="GO:0000122">
    <property type="term" value="P:negative regulation of transcription by RNA polymerase II"/>
    <property type="evidence" value="ECO:0007669"/>
    <property type="project" value="TreeGrafter"/>
</dbReference>
<feature type="domain" description="ELM2" evidence="5">
    <location>
        <begin position="222"/>
        <end position="358"/>
    </location>
</feature>
<feature type="compositionally biased region" description="Acidic residues" evidence="3">
    <location>
        <begin position="196"/>
        <end position="206"/>
    </location>
</feature>
<protein>
    <recommendedName>
        <fullName evidence="8">BAH domain-containing protein</fullName>
    </recommendedName>
</protein>
<feature type="compositionally biased region" description="Basic and acidic residues" evidence="3">
    <location>
        <begin position="8"/>
        <end position="18"/>
    </location>
</feature>
<dbReference type="InterPro" id="IPR036600">
    <property type="entry name" value="PAH_sf"/>
</dbReference>
<feature type="compositionally biased region" description="Polar residues" evidence="3">
    <location>
        <begin position="230"/>
        <end position="245"/>
    </location>
</feature>
<comment type="subcellular location">
    <subcellularLocation>
        <location evidence="1">Nucleus</location>
    </subcellularLocation>
</comment>
<evidence type="ECO:0000256" key="1">
    <source>
        <dbReference type="ARBA" id="ARBA00004123"/>
    </source>
</evidence>